<feature type="signal peptide" evidence="2">
    <location>
        <begin position="1"/>
        <end position="19"/>
    </location>
</feature>
<keyword evidence="2" id="KW-0732">Signal</keyword>
<name>A0A1G9UBJ2_9BACT</name>
<protein>
    <submittedName>
        <fullName evidence="3">Uncharacterized protein</fullName>
    </submittedName>
</protein>
<evidence type="ECO:0000256" key="2">
    <source>
        <dbReference type="SAM" id="SignalP"/>
    </source>
</evidence>
<evidence type="ECO:0000313" key="3">
    <source>
        <dbReference type="EMBL" id="SDM57222.1"/>
    </source>
</evidence>
<feature type="region of interest" description="Disordered" evidence="1">
    <location>
        <begin position="94"/>
        <end position="134"/>
    </location>
</feature>
<proteinExistence type="predicted"/>
<evidence type="ECO:0000256" key="1">
    <source>
        <dbReference type="SAM" id="MobiDB-lite"/>
    </source>
</evidence>
<dbReference type="Proteomes" id="UP000198901">
    <property type="component" value="Unassembled WGS sequence"/>
</dbReference>
<feature type="compositionally biased region" description="Polar residues" evidence="1">
    <location>
        <begin position="94"/>
        <end position="107"/>
    </location>
</feature>
<gene>
    <name evidence="3" type="ORF">SAMN04488090_3754</name>
</gene>
<dbReference type="RefSeq" id="WP_093205791.1">
    <property type="nucleotide sequence ID" value="NZ_FNGS01000007.1"/>
</dbReference>
<accession>A0A1G9UBJ2</accession>
<dbReference type="AlphaFoldDB" id="A0A1G9UBJ2"/>
<sequence length="134" mass="14322">MKRYMLIAALLGFAGAASAQTQPILDHGYSTHNYKHPNKAAVAMKKKLAESSTSSIQRDGSVRENIGLQSTANYKIQRPYSTAGKLNFPASPVNNYVTTDPSQSPRNYKTGVPMGSAAAQTATKKDTSKVSVGD</sequence>
<feature type="chain" id="PRO_5011684380" evidence="2">
    <location>
        <begin position="20"/>
        <end position="134"/>
    </location>
</feature>
<dbReference type="EMBL" id="FNGS01000007">
    <property type="protein sequence ID" value="SDM57222.1"/>
    <property type="molecule type" value="Genomic_DNA"/>
</dbReference>
<reference evidence="3 4" key="1">
    <citation type="submission" date="2016-10" db="EMBL/GenBank/DDBJ databases">
        <authorList>
            <person name="de Groot N.N."/>
        </authorList>
    </citation>
    <scope>NUCLEOTIDE SEQUENCE [LARGE SCALE GENOMIC DNA]</scope>
    <source>
        <strain evidence="3 4">DSM 21668</strain>
    </source>
</reference>
<organism evidence="3 4">
    <name type="scientific">Siphonobacter aquaeclarae</name>
    <dbReference type="NCBI Taxonomy" id="563176"/>
    <lineage>
        <taxon>Bacteria</taxon>
        <taxon>Pseudomonadati</taxon>
        <taxon>Bacteroidota</taxon>
        <taxon>Cytophagia</taxon>
        <taxon>Cytophagales</taxon>
        <taxon>Cytophagaceae</taxon>
        <taxon>Siphonobacter</taxon>
    </lineage>
</organism>
<evidence type="ECO:0000313" key="4">
    <source>
        <dbReference type="Proteomes" id="UP000198901"/>
    </source>
</evidence>
<dbReference type="OrthoDB" id="965763at2"/>
<keyword evidence="4" id="KW-1185">Reference proteome</keyword>